<dbReference type="GO" id="GO:0051536">
    <property type="term" value="F:iron-sulfur cluster binding"/>
    <property type="evidence" value="ECO:0007669"/>
    <property type="project" value="UniProtKB-KW"/>
</dbReference>
<feature type="transmembrane region" description="Helical" evidence="9">
    <location>
        <begin position="639"/>
        <end position="661"/>
    </location>
</feature>
<feature type="transmembrane region" description="Helical" evidence="9">
    <location>
        <begin position="391"/>
        <end position="414"/>
    </location>
</feature>
<accession>A0A5C6BMU9</accession>
<sequence>MISVDSSFQAILSSWSFDVWIVAPIVLSSLLYLRGWCVLRQRGSQRFGAWQLAAFGCGMALLSIALLSPIETFSALMLRMHMVQHLLLMFLIPPLLWLSAPELPLLCGLPSGVRREWIAPLYRWKPIRSGFAFLTRPPVAWGLFVAATWIWHLPRFYDAALSSGTLHNLEHACFFWAAMLFWWPVVQPYPSRLKYSRWVLLPYLFLAAVQGTVLSGILSFANDVIYDHYELLPKVWGITAIDDQAIAGTLMWLFGMLAYVIAGALVGYKLLFAPRSRQLHFAVAGMPPVQSRVTTYAPPAAVRPTTRRLNRAKHRPPVRQQLPILSHDGHSSHRPARDVLNVPLLGRFLRWNKSRLVLQFVMFAAAALVIVDGLLGAQIVSLNLAGVLPWIHWRGFLVLGLLVAGNLFCMACPFKLSRTLGKTLFGGRRHWPRWLRSKWLAVGLLFVFFWAYEVFSLWQSPWWTAWIAVGYFLAAFVVDGFFRGAAFCKYVCPIGQFNFVQSLVSPLEVRVRDTSVCEECTTKECIRGAAATATAAAIPGCELHLYQPRKSSNFDCTFCLDCVHSCPHQNVGILTTLPGRELLRNPRRSGIGKLGGRTDVAALVLLLVFAAFVNAAGMVAPVLDLIDRLQAGWGFASRIPIVTAGYLLGLGAVPFCLVAIASLAGRRWSGDSESALRIATRFSYMLVPLGFSMWLAHYSFHLFTSSGAFSAAMRRFLSEFGWRDVETAAWVCSCGLETADWLLKMELILLDAGLLLSLYIGYRIARDRYLGMRRAMGAFLPWAGIAVILFLAGVWLVFQPMQMRGVMPMGM</sequence>
<keyword evidence="8 9" id="KW-0472">Membrane</keyword>
<organism evidence="11 12">
    <name type="scientific">Symmachiella macrocystis</name>
    <dbReference type="NCBI Taxonomy" id="2527985"/>
    <lineage>
        <taxon>Bacteria</taxon>
        <taxon>Pseudomonadati</taxon>
        <taxon>Planctomycetota</taxon>
        <taxon>Planctomycetia</taxon>
        <taxon>Planctomycetales</taxon>
        <taxon>Planctomycetaceae</taxon>
        <taxon>Symmachiella</taxon>
    </lineage>
</organism>
<evidence type="ECO:0000259" key="10">
    <source>
        <dbReference type="PROSITE" id="PS51379"/>
    </source>
</evidence>
<feature type="transmembrane region" description="Helical" evidence="9">
    <location>
        <begin position="130"/>
        <end position="149"/>
    </location>
</feature>
<feature type="transmembrane region" description="Helical" evidence="9">
    <location>
        <begin position="47"/>
        <end position="67"/>
    </location>
</feature>
<feature type="transmembrane region" description="Helical" evidence="9">
    <location>
        <begin position="198"/>
        <end position="221"/>
    </location>
</feature>
<evidence type="ECO:0000313" key="11">
    <source>
        <dbReference type="EMBL" id="TWU13480.1"/>
    </source>
</evidence>
<gene>
    <name evidence="11" type="primary">yccM_2</name>
    <name evidence="11" type="ORF">CA54_23150</name>
</gene>
<feature type="transmembrane region" description="Helical" evidence="9">
    <location>
        <begin position="250"/>
        <end position="271"/>
    </location>
</feature>
<protein>
    <submittedName>
        <fullName evidence="11">Putative electron transport protein YccM</fullName>
    </submittedName>
</protein>
<dbReference type="PROSITE" id="PS51379">
    <property type="entry name" value="4FE4S_FER_2"/>
    <property type="match status" value="1"/>
</dbReference>
<evidence type="ECO:0000256" key="4">
    <source>
        <dbReference type="ARBA" id="ARBA00022723"/>
    </source>
</evidence>
<evidence type="ECO:0000256" key="8">
    <source>
        <dbReference type="ARBA" id="ARBA00023136"/>
    </source>
</evidence>
<feature type="transmembrane region" description="Helical" evidence="9">
    <location>
        <begin position="777"/>
        <end position="798"/>
    </location>
</feature>
<evidence type="ECO:0000256" key="3">
    <source>
        <dbReference type="ARBA" id="ARBA00022692"/>
    </source>
</evidence>
<dbReference type="EMBL" id="SJPP01000001">
    <property type="protein sequence ID" value="TWU13480.1"/>
    <property type="molecule type" value="Genomic_DNA"/>
</dbReference>
<dbReference type="GO" id="GO:0046872">
    <property type="term" value="F:metal ion binding"/>
    <property type="evidence" value="ECO:0007669"/>
    <property type="project" value="UniProtKB-KW"/>
</dbReference>
<feature type="transmembrane region" description="Helical" evidence="9">
    <location>
        <begin position="15"/>
        <end position="35"/>
    </location>
</feature>
<dbReference type="Pfam" id="PF09678">
    <property type="entry name" value="Caa3_CtaG"/>
    <property type="match status" value="1"/>
</dbReference>
<evidence type="ECO:0000256" key="7">
    <source>
        <dbReference type="ARBA" id="ARBA00023014"/>
    </source>
</evidence>
<keyword evidence="6" id="KW-0408">Iron</keyword>
<feature type="transmembrane region" description="Helical" evidence="9">
    <location>
        <begin position="747"/>
        <end position="765"/>
    </location>
</feature>
<dbReference type="Proteomes" id="UP000320735">
    <property type="component" value="Unassembled WGS sequence"/>
</dbReference>
<feature type="domain" description="4Fe-4S ferredoxin-type" evidence="10">
    <location>
        <begin position="546"/>
        <end position="576"/>
    </location>
</feature>
<feature type="transmembrane region" description="Helical" evidence="9">
    <location>
        <begin position="600"/>
        <end position="619"/>
    </location>
</feature>
<feature type="transmembrane region" description="Helical" evidence="9">
    <location>
        <begin position="435"/>
        <end position="452"/>
    </location>
</feature>
<evidence type="ECO:0000256" key="1">
    <source>
        <dbReference type="ARBA" id="ARBA00004651"/>
    </source>
</evidence>
<feature type="transmembrane region" description="Helical" evidence="9">
    <location>
        <begin position="169"/>
        <end position="186"/>
    </location>
</feature>
<keyword evidence="5 9" id="KW-1133">Transmembrane helix</keyword>
<evidence type="ECO:0000313" key="12">
    <source>
        <dbReference type="Proteomes" id="UP000320735"/>
    </source>
</evidence>
<dbReference type="InterPro" id="IPR052378">
    <property type="entry name" value="NosR_regulator"/>
</dbReference>
<name>A0A5C6BMU9_9PLAN</name>
<keyword evidence="3 9" id="KW-0812">Transmembrane</keyword>
<dbReference type="PROSITE" id="PS00198">
    <property type="entry name" value="4FE4S_FER_1"/>
    <property type="match status" value="1"/>
</dbReference>
<dbReference type="AlphaFoldDB" id="A0A5C6BMU9"/>
<dbReference type="InterPro" id="IPR019108">
    <property type="entry name" value="Caa3_assmbl_CtaG-rel"/>
</dbReference>
<feature type="transmembrane region" description="Helical" evidence="9">
    <location>
        <begin position="464"/>
        <end position="482"/>
    </location>
</feature>
<evidence type="ECO:0000256" key="5">
    <source>
        <dbReference type="ARBA" id="ARBA00022989"/>
    </source>
</evidence>
<evidence type="ECO:0000256" key="2">
    <source>
        <dbReference type="ARBA" id="ARBA00022475"/>
    </source>
</evidence>
<dbReference type="PANTHER" id="PTHR30224">
    <property type="entry name" value="ELECTRON TRANSPORT PROTEIN"/>
    <property type="match status" value="1"/>
</dbReference>
<dbReference type="PANTHER" id="PTHR30224:SF4">
    <property type="entry name" value="ELECTRON TRANSPORT PROTEIN YCCM-RELATED"/>
    <property type="match status" value="1"/>
</dbReference>
<evidence type="ECO:0000256" key="6">
    <source>
        <dbReference type="ARBA" id="ARBA00023004"/>
    </source>
</evidence>
<keyword evidence="12" id="KW-1185">Reference proteome</keyword>
<dbReference type="GO" id="GO:0005886">
    <property type="term" value="C:plasma membrane"/>
    <property type="evidence" value="ECO:0007669"/>
    <property type="project" value="UniProtKB-SubCell"/>
</dbReference>
<dbReference type="InterPro" id="IPR017900">
    <property type="entry name" value="4Fe4S_Fe_S_CS"/>
</dbReference>
<proteinExistence type="predicted"/>
<comment type="subcellular location">
    <subcellularLocation>
        <location evidence="1">Cell membrane</location>
        <topology evidence="1">Multi-pass membrane protein</topology>
    </subcellularLocation>
</comment>
<feature type="transmembrane region" description="Helical" evidence="9">
    <location>
        <begin position="682"/>
        <end position="700"/>
    </location>
</feature>
<keyword evidence="2" id="KW-1003">Cell membrane</keyword>
<keyword evidence="4" id="KW-0479">Metal-binding</keyword>
<dbReference type="OrthoDB" id="9771372at2"/>
<dbReference type="InterPro" id="IPR017896">
    <property type="entry name" value="4Fe4S_Fe-S-bd"/>
</dbReference>
<comment type="caution">
    <text evidence="11">The sequence shown here is derived from an EMBL/GenBank/DDBJ whole genome shotgun (WGS) entry which is preliminary data.</text>
</comment>
<feature type="transmembrane region" description="Helical" evidence="9">
    <location>
        <begin position="87"/>
        <end position="109"/>
    </location>
</feature>
<keyword evidence="7" id="KW-0411">Iron-sulfur</keyword>
<dbReference type="RefSeq" id="WP_146370797.1">
    <property type="nucleotide sequence ID" value="NZ_SJPP01000001.1"/>
</dbReference>
<feature type="transmembrane region" description="Helical" evidence="9">
    <location>
        <begin position="356"/>
        <end position="379"/>
    </location>
</feature>
<evidence type="ECO:0000256" key="9">
    <source>
        <dbReference type="SAM" id="Phobius"/>
    </source>
</evidence>
<reference evidence="11 12" key="1">
    <citation type="submission" date="2019-02" db="EMBL/GenBank/DDBJ databases">
        <title>Deep-cultivation of Planctomycetes and their phenomic and genomic characterization uncovers novel biology.</title>
        <authorList>
            <person name="Wiegand S."/>
            <person name="Jogler M."/>
            <person name="Boedeker C."/>
            <person name="Pinto D."/>
            <person name="Vollmers J."/>
            <person name="Rivas-Marin E."/>
            <person name="Kohn T."/>
            <person name="Peeters S.H."/>
            <person name="Heuer A."/>
            <person name="Rast P."/>
            <person name="Oberbeckmann S."/>
            <person name="Bunk B."/>
            <person name="Jeske O."/>
            <person name="Meyerdierks A."/>
            <person name="Storesund J.E."/>
            <person name="Kallscheuer N."/>
            <person name="Luecker S."/>
            <person name="Lage O.M."/>
            <person name="Pohl T."/>
            <person name="Merkel B.J."/>
            <person name="Hornburger P."/>
            <person name="Mueller R.-W."/>
            <person name="Bruemmer F."/>
            <person name="Labrenz M."/>
            <person name="Spormann A.M."/>
            <person name="Op Den Camp H."/>
            <person name="Overmann J."/>
            <person name="Amann R."/>
            <person name="Jetten M.S.M."/>
            <person name="Mascher T."/>
            <person name="Medema M.H."/>
            <person name="Devos D.P."/>
            <person name="Kaster A.-K."/>
            <person name="Ovreas L."/>
            <person name="Rohde M."/>
            <person name="Galperin M.Y."/>
            <person name="Jogler C."/>
        </authorList>
    </citation>
    <scope>NUCLEOTIDE SEQUENCE [LARGE SCALE GENOMIC DNA]</scope>
    <source>
        <strain evidence="11 12">CA54</strain>
    </source>
</reference>